<accession>A0A379CCC4</accession>
<gene>
    <name evidence="2" type="primary">hyaD_1</name>
    <name evidence="2" type="ORF">NCTC12872_01301</name>
</gene>
<dbReference type="PANTHER" id="PTHR22916:SF3">
    <property type="entry name" value="UDP-GLCNAC:BETAGAL BETA-1,3-N-ACETYLGLUCOSAMINYLTRANSFERASE-LIKE PROTEIN 1"/>
    <property type="match status" value="1"/>
</dbReference>
<evidence type="ECO:0000259" key="1">
    <source>
        <dbReference type="Pfam" id="PF00535"/>
    </source>
</evidence>
<keyword evidence="3" id="KW-1185">Reference proteome</keyword>
<dbReference type="Proteomes" id="UP000255417">
    <property type="component" value="Unassembled WGS sequence"/>
</dbReference>
<name>A0A379CCC4_9PAST</name>
<dbReference type="AlphaFoldDB" id="A0A379CCC4"/>
<keyword evidence="2" id="KW-0328">Glycosyltransferase</keyword>
<organism evidence="2 3">
    <name type="scientific">Phocoenobacter uteri</name>
    <dbReference type="NCBI Taxonomy" id="146806"/>
    <lineage>
        <taxon>Bacteria</taxon>
        <taxon>Pseudomonadati</taxon>
        <taxon>Pseudomonadota</taxon>
        <taxon>Gammaproteobacteria</taxon>
        <taxon>Pasteurellales</taxon>
        <taxon>Pasteurellaceae</taxon>
        <taxon>Phocoenobacter</taxon>
    </lineage>
</organism>
<proteinExistence type="predicted"/>
<dbReference type="PANTHER" id="PTHR22916">
    <property type="entry name" value="GLYCOSYLTRANSFERASE"/>
    <property type="match status" value="1"/>
</dbReference>
<dbReference type="Gene3D" id="3.90.550.10">
    <property type="entry name" value="Spore Coat Polysaccharide Biosynthesis Protein SpsA, Chain A"/>
    <property type="match status" value="1"/>
</dbReference>
<keyword evidence="2" id="KW-0808">Transferase</keyword>
<dbReference type="GO" id="GO:0050501">
    <property type="term" value="F:hyaluronan synthase activity"/>
    <property type="evidence" value="ECO:0007669"/>
    <property type="project" value="UniProtKB-EC"/>
</dbReference>
<dbReference type="InterPro" id="IPR001173">
    <property type="entry name" value="Glyco_trans_2-like"/>
</dbReference>
<sequence length="388" mass="45014">MFQTLLLEYDSTISVETVIAHFALQKENAKHNLETLMSKKISYKNYCVLIRYLSFYAPSVALELLKSKQLKEPYFYLSLLAHLGKHAELEKEIKSQLNADSSSEVLLLKNYLHNDAKQKIIQLNTLFKENELELLQLKDKNKNLFVDNLYSTATPLPKEDMPLVSIIVTTYNLEKYIEHSIKSLLNQTYTNIEIIVVDDASSDNTVAIVDKIALKHTNIKLIKQTNNVGTYACKHIAMEYVNGEFVQCHDGDDWACPQKIEKQVIPLLKDRKLVATFSRWLRLDKDGDPVTDRIYPLIRENPSSCLFRKEVVMNKMRLWEQVKTGADSEFNARIKQIFSKQILTIKLPLTIGSYRKESLSQNPNTKDPLGRLKYWEEWKKNLIKKRII</sequence>
<dbReference type="RefSeq" id="WP_172460376.1">
    <property type="nucleotide sequence ID" value="NZ_LWIF01000001.1"/>
</dbReference>
<reference evidence="2 3" key="1">
    <citation type="submission" date="2018-06" db="EMBL/GenBank/DDBJ databases">
        <authorList>
            <consortium name="Pathogen Informatics"/>
            <person name="Doyle S."/>
        </authorList>
    </citation>
    <scope>NUCLEOTIDE SEQUENCE [LARGE SCALE GENOMIC DNA]</scope>
    <source>
        <strain evidence="2 3">NCTC12872</strain>
    </source>
</reference>
<evidence type="ECO:0000313" key="3">
    <source>
        <dbReference type="Proteomes" id="UP000255417"/>
    </source>
</evidence>
<dbReference type="CDD" id="cd00761">
    <property type="entry name" value="Glyco_tranf_GTA_type"/>
    <property type="match status" value="1"/>
</dbReference>
<evidence type="ECO:0000313" key="2">
    <source>
        <dbReference type="EMBL" id="SUB59317.1"/>
    </source>
</evidence>
<dbReference type="Pfam" id="PF00535">
    <property type="entry name" value="Glycos_transf_2"/>
    <property type="match status" value="1"/>
</dbReference>
<dbReference type="EMBL" id="UGTA01000001">
    <property type="protein sequence ID" value="SUB59317.1"/>
    <property type="molecule type" value="Genomic_DNA"/>
</dbReference>
<dbReference type="SUPFAM" id="SSF53448">
    <property type="entry name" value="Nucleotide-diphospho-sugar transferases"/>
    <property type="match status" value="1"/>
</dbReference>
<dbReference type="InterPro" id="IPR029044">
    <property type="entry name" value="Nucleotide-diphossugar_trans"/>
</dbReference>
<protein>
    <submittedName>
        <fullName evidence="2">Hyaluronan synthase</fullName>
        <ecNumber evidence="2">2.4.1.212</ecNumber>
    </submittedName>
</protein>
<dbReference type="EC" id="2.4.1.212" evidence="2"/>
<feature type="domain" description="Glycosyltransferase 2-like" evidence="1">
    <location>
        <begin position="165"/>
        <end position="292"/>
    </location>
</feature>